<dbReference type="Proteomes" id="UP000250140">
    <property type="component" value="Unassembled WGS sequence"/>
</dbReference>
<feature type="repeat" description="ANK" evidence="1">
    <location>
        <begin position="69"/>
        <end position="101"/>
    </location>
</feature>
<dbReference type="EMBL" id="KV750317">
    <property type="protein sequence ID" value="OCL05320.1"/>
    <property type="molecule type" value="Genomic_DNA"/>
</dbReference>
<dbReference type="PANTHER" id="PTHR46224:SF64">
    <property type="entry name" value="IQ MOTIF AND ANKYRIN REPEAT DOMAIN-CONTAINING PROTEIN 1"/>
    <property type="match status" value="1"/>
</dbReference>
<dbReference type="OrthoDB" id="4772757at2759"/>
<dbReference type="AlphaFoldDB" id="A0A8E2EUX9"/>
<dbReference type="Pfam" id="PF12796">
    <property type="entry name" value="Ank_2"/>
    <property type="match status" value="1"/>
</dbReference>
<evidence type="ECO:0000256" key="1">
    <source>
        <dbReference type="PROSITE-ProRule" id="PRU00023"/>
    </source>
</evidence>
<evidence type="ECO:0000313" key="3">
    <source>
        <dbReference type="Proteomes" id="UP000250140"/>
    </source>
</evidence>
<keyword evidence="3" id="KW-1185">Reference proteome</keyword>
<protein>
    <submittedName>
        <fullName evidence="2">Ankyrin</fullName>
    </submittedName>
</protein>
<keyword evidence="1" id="KW-0040">ANK repeat</keyword>
<accession>A0A8E2EUX9</accession>
<proteinExistence type="predicted"/>
<dbReference type="PROSITE" id="PS50088">
    <property type="entry name" value="ANK_REPEAT"/>
    <property type="match status" value="2"/>
</dbReference>
<evidence type="ECO:0000313" key="2">
    <source>
        <dbReference type="EMBL" id="OCL05320.1"/>
    </source>
</evidence>
<name>A0A8E2EUX9_9PEZI</name>
<dbReference type="InterPro" id="IPR036770">
    <property type="entry name" value="Ankyrin_rpt-contain_sf"/>
</dbReference>
<dbReference type="SMART" id="SM00248">
    <property type="entry name" value="ANK"/>
    <property type="match status" value="4"/>
</dbReference>
<dbReference type="PANTHER" id="PTHR46224">
    <property type="entry name" value="ANKYRIN REPEAT FAMILY PROTEIN"/>
    <property type="match status" value="1"/>
</dbReference>
<reference evidence="2 3" key="1">
    <citation type="journal article" date="2016" name="Nat. Commun.">
        <title>Ectomycorrhizal ecology is imprinted in the genome of the dominant symbiotic fungus Cenococcum geophilum.</title>
        <authorList>
            <consortium name="DOE Joint Genome Institute"/>
            <person name="Peter M."/>
            <person name="Kohler A."/>
            <person name="Ohm R.A."/>
            <person name="Kuo A."/>
            <person name="Krutzmann J."/>
            <person name="Morin E."/>
            <person name="Arend M."/>
            <person name="Barry K.W."/>
            <person name="Binder M."/>
            <person name="Choi C."/>
            <person name="Clum A."/>
            <person name="Copeland A."/>
            <person name="Grisel N."/>
            <person name="Haridas S."/>
            <person name="Kipfer T."/>
            <person name="LaButti K."/>
            <person name="Lindquist E."/>
            <person name="Lipzen A."/>
            <person name="Maire R."/>
            <person name="Meier B."/>
            <person name="Mihaltcheva S."/>
            <person name="Molinier V."/>
            <person name="Murat C."/>
            <person name="Poggeler S."/>
            <person name="Quandt C.A."/>
            <person name="Sperisen C."/>
            <person name="Tritt A."/>
            <person name="Tisserant E."/>
            <person name="Crous P.W."/>
            <person name="Henrissat B."/>
            <person name="Nehls U."/>
            <person name="Egli S."/>
            <person name="Spatafora J.W."/>
            <person name="Grigoriev I.V."/>
            <person name="Martin F.M."/>
        </authorList>
    </citation>
    <scope>NUCLEOTIDE SEQUENCE [LARGE SCALE GENOMIC DNA]</scope>
    <source>
        <strain evidence="2 3">CBS 207.34</strain>
    </source>
</reference>
<dbReference type="Pfam" id="PF00023">
    <property type="entry name" value="Ank"/>
    <property type="match status" value="1"/>
</dbReference>
<organism evidence="2 3">
    <name type="scientific">Glonium stellatum</name>
    <dbReference type="NCBI Taxonomy" id="574774"/>
    <lineage>
        <taxon>Eukaryota</taxon>
        <taxon>Fungi</taxon>
        <taxon>Dikarya</taxon>
        <taxon>Ascomycota</taxon>
        <taxon>Pezizomycotina</taxon>
        <taxon>Dothideomycetes</taxon>
        <taxon>Pleosporomycetidae</taxon>
        <taxon>Gloniales</taxon>
        <taxon>Gloniaceae</taxon>
        <taxon>Glonium</taxon>
    </lineage>
</organism>
<dbReference type="Gene3D" id="1.25.40.20">
    <property type="entry name" value="Ankyrin repeat-containing domain"/>
    <property type="match status" value="1"/>
</dbReference>
<dbReference type="InterPro" id="IPR002110">
    <property type="entry name" value="Ankyrin_rpt"/>
</dbReference>
<dbReference type="PROSITE" id="PS50297">
    <property type="entry name" value="ANK_REP_REGION"/>
    <property type="match status" value="2"/>
</dbReference>
<dbReference type="InterPro" id="IPR051616">
    <property type="entry name" value="Cul2-RING_E3_ligase_SR"/>
</dbReference>
<sequence length="320" mass="34813">MSELVVAASRGYEKMVKLLIQRGATINLSTFYYGTALQAASDSGPHQNEEERIVRVLLESGGDPNHVGDNESPLAYITLRGNLTLCNLLLDHGADPNIRCGSKDYGDALSAAAAMGQESAVQLLLDKGAKTSERAFYQALEGQDDSLDDYHERIVELFVRHGVNLDPDQENGAPLNPHGEEDLTAGNTLQAATFDKDTEIFSLPLDRGVNIEEPGANRRHVGWPYGSAFWAVGAAMEYNEEYFGDKIGALEKAKEIPALLTSHSADSSLASGWCSRETERKYSKWTRRILFSTIANLSIGDTLQGSSTSSSEDDQPELLG</sequence>
<feature type="repeat" description="ANK" evidence="1">
    <location>
        <begin position="1"/>
        <end position="31"/>
    </location>
</feature>
<gene>
    <name evidence="2" type="ORF">AOQ84DRAFT_441530</name>
</gene>
<dbReference type="SUPFAM" id="SSF48403">
    <property type="entry name" value="Ankyrin repeat"/>
    <property type="match status" value="1"/>
</dbReference>